<dbReference type="EMBL" id="JBHMAA010000023">
    <property type="protein sequence ID" value="MFB9951058.1"/>
    <property type="molecule type" value="Genomic_DNA"/>
</dbReference>
<name>A0ABV6AMW4_9HYPH</name>
<dbReference type="RefSeq" id="WP_377263882.1">
    <property type="nucleotide sequence ID" value="NZ_JBHMAA010000023.1"/>
</dbReference>
<keyword evidence="2" id="KW-1185">Reference proteome</keyword>
<reference evidence="1 2" key="1">
    <citation type="submission" date="2024-09" db="EMBL/GenBank/DDBJ databases">
        <authorList>
            <person name="Sun Q."/>
            <person name="Mori K."/>
        </authorList>
    </citation>
    <scope>NUCLEOTIDE SEQUENCE [LARGE SCALE GENOMIC DNA]</scope>
    <source>
        <strain evidence="1 2">TBRC 4938</strain>
    </source>
</reference>
<protein>
    <submittedName>
        <fullName evidence="1">Uncharacterized protein</fullName>
    </submittedName>
</protein>
<organism evidence="1 2">
    <name type="scientific">Rhizobium puerariae</name>
    <dbReference type="NCBI Taxonomy" id="1585791"/>
    <lineage>
        <taxon>Bacteria</taxon>
        <taxon>Pseudomonadati</taxon>
        <taxon>Pseudomonadota</taxon>
        <taxon>Alphaproteobacteria</taxon>
        <taxon>Hyphomicrobiales</taxon>
        <taxon>Rhizobiaceae</taxon>
        <taxon>Rhizobium/Agrobacterium group</taxon>
        <taxon>Rhizobium</taxon>
    </lineage>
</organism>
<comment type="caution">
    <text evidence="1">The sequence shown here is derived from an EMBL/GenBank/DDBJ whole genome shotgun (WGS) entry which is preliminary data.</text>
</comment>
<evidence type="ECO:0000313" key="1">
    <source>
        <dbReference type="EMBL" id="MFB9951058.1"/>
    </source>
</evidence>
<dbReference type="Proteomes" id="UP001589692">
    <property type="component" value="Unassembled WGS sequence"/>
</dbReference>
<sequence>MAMTIMERLATKVAMEANAAMSRRRSVIVVSRVPLCFYFVLILFESQQENKKRITDRESWLRSRSETAEDTMPPWRSRLIFSPGLTGGKVSAGTRRVPRIEIDK</sequence>
<evidence type="ECO:0000313" key="2">
    <source>
        <dbReference type="Proteomes" id="UP001589692"/>
    </source>
</evidence>
<proteinExistence type="predicted"/>
<gene>
    <name evidence="1" type="ORF">ACFFP0_19600</name>
</gene>
<accession>A0ABV6AMW4</accession>